<dbReference type="Proteomes" id="UP000092583">
    <property type="component" value="Unassembled WGS sequence"/>
</dbReference>
<keyword evidence="7" id="KW-0819">tRNA processing</keyword>
<organism evidence="15 16">
    <name type="scientific">Kwoniella mangroviensis CBS 10435</name>
    <dbReference type="NCBI Taxonomy" id="1331196"/>
    <lineage>
        <taxon>Eukaryota</taxon>
        <taxon>Fungi</taxon>
        <taxon>Dikarya</taxon>
        <taxon>Basidiomycota</taxon>
        <taxon>Agaricomycotina</taxon>
        <taxon>Tremellomycetes</taxon>
        <taxon>Tremellales</taxon>
        <taxon>Cryptococcaceae</taxon>
        <taxon>Kwoniella</taxon>
    </lineage>
</organism>
<gene>
    <name evidence="15" type="ORF">L486_06580</name>
</gene>
<dbReference type="GO" id="GO:0000049">
    <property type="term" value="F:tRNA binding"/>
    <property type="evidence" value="ECO:0007669"/>
    <property type="project" value="TreeGrafter"/>
</dbReference>
<dbReference type="GO" id="GO:0006450">
    <property type="term" value="P:regulation of translational fidelity"/>
    <property type="evidence" value="ECO:0007669"/>
    <property type="project" value="TreeGrafter"/>
</dbReference>
<dbReference type="InterPro" id="IPR006070">
    <property type="entry name" value="Sua5-like_dom"/>
</dbReference>
<keyword evidence="10" id="KW-0067">ATP-binding</keyword>
<reference evidence="16" key="2">
    <citation type="submission" date="2013-12" db="EMBL/GenBank/DDBJ databases">
        <title>Evolution of pathogenesis and genome organization in the Tremellales.</title>
        <authorList>
            <person name="Cuomo C."/>
            <person name="Litvintseva A."/>
            <person name="Heitman J."/>
            <person name="Chen Y."/>
            <person name="Sun S."/>
            <person name="Springer D."/>
            <person name="Dromer F."/>
            <person name="Young S."/>
            <person name="Zeng Q."/>
            <person name="Chapman S."/>
            <person name="Gujja S."/>
            <person name="Saif S."/>
            <person name="Birren B."/>
        </authorList>
    </citation>
    <scope>NUCLEOTIDE SEQUENCE [LARGE SCALE GENOMIC DNA]</scope>
    <source>
        <strain evidence="16">CBS 10435</strain>
    </source>
</reference>
<evidence type="ECO:0000256" key="8">
    <source>
        <dbReference type="ARBA" id="ARBA00022695"/>
    </source>
</evidence>
<dbReference type="Gene3D" id="3.40.50.11030">
    <property type="entry name" value="Threonylcarbamoyl-AMP synthase, C-terminal domain"/>
    <property type="match status" value="1"/>
</dbReference>
<dbReference type="SUPFAM" id="SSF55821">
    <property type="entry name" value="YrdC/RibB"/>
    <property type="match status" value="1"/>
</dbReference>
<dbReference type="OrthoDB" id="412787at2759"/>
<evidence type="ECO:0000256" key="13">
    <source>
        <dbReference type="SAM" id="MobiDB-lite"/>
    </source>
</evidence>
<evidence type="ECO:0000256" key="7">
    <source>
        <dbReference type="ARBA" id="ARBA00022694"/>
    </source>
</evidence>
<keyword evidence="5" id="KW-0963">Cytoplasm</keyword>
<accession>A0A1B9IK05</accession>
<dbReference type="GO" id="GO:0005524">
    <property type="term" value="F:ATP binding"/>
    <property type="evidence" value="ECO:0007669"/>
    <property type="project" value="UniProtKB-KW"/>
</dbReference>
<dbReference type="Gene3D" id="3.90.870.10">
    <property type="entry name" value="DHBP synthase"/>
    <property type="match status" value="1"/>
</dbReference>
<dbReference type="STRING" id="1331196.A0A1B9IK05"/>
<dbReference type="GO" id="GO:0008033">
    <property type="term" value="P:tRNA processing"/>
    <property type="evidence" value="ECO:0007669"/>
    <property type="project" value="UniProtKB-KW"/>
</dbReference>
<evidence type="ECO:0000313" key="16">
    <source>
        <dbReference type="Proteomes" id="UP000092583"/>
    </source>
</evidence>
<dbReference type="PANTHER" id="PTHR17490:SF16">
    <property type="entry name" value="THREONYLCARBAMOYL-AMP SYNTHASE"/>
    <property type="match status" value="1"/>
</dbReference>
<evidence type="ECO:0000256" key="11">
    <source>
        <dbReference type="ARBA" id="ARBA00029774"/>
    </source>
</evidence>
<dbReference type="PROSITE" id="PS51163">
    <property type="entry name" value="YRDC"/>
    <property type="match status" value="1"/>
</dbReference>
<keyword evidence="16" id="KW-1185">Reference proteome</keyword>
<comment type="similarity">
    <text evidence="2">Belongs to the SUA5 family.</text>
</comment>
<dbReference type="GO" id="GO:0003725">
    <property type="term" value="F:double-stranded RNA binding"/>
    <property type="evidence" value="ECO:0007669"/>
    <property type="project" value="InterPro"/>
</dbReference>
<evidence type="ECO:0000256" key="10">
    <source>
        <dbReference type="ARBA" id="ARBA00022840"/>
    </source>
</evidence>
<dbReference type="InterPro" id="IPR005145">
    <property type="entry name" value="Sua5_C"/>
</dbReference>
<reference evidence="15 16" key="1">
    <citation type="submission" date="2013-07" db="EMBL/GenBank/DDBJ databases">
        <title>The Genome Sequence of Kwoniella mangroviensis CBS10435.</title>
        <authorList>
            <consortium name="The Broad Institute Genome Sequencing Platform"/>
            <person name="Cuomo C."/>
            <person name="Litvintseva A."/>
            <person name="Chen Y."/>
            <person name="Heitman J."/>
            <person name="Sun S."/>
            <person name="Springer D."/>
            <person name="Dromer F."/>
            <person name="Young S.K."/>
            <person name="Zeng Q."/>
            <person name="Gargeya S."/>
            <person name="Fitzgerald M."/>
            <person name="Abouelleil A."/>
            <person name="Alvarado L."/>
            <person name="Berlin A.M."/>
            <person name="Chapman S.B."/>
            <person name="Dewar J."/>
            <person name="Goldberg J."/>
            <person name="Griggs A."/>
            <person name="Gujja S."/>
            <person name="Hansen M."/>
            <person name="Howarth C."/>
            <person name="Imamovic A."/>
            <person name="Larimer J."/>
            <person name="McCowan C."/>
            <person name="Murphy C."/>
            <person name="Pearson M."/>
            <person name="Priest M."/>
            <person name="Roberts A."/>
            <person name="Saif S."/>
            <person name="Shea T."/>
            <person name="Sykes S."/>
            <person name="Wortman J."/>
            <person name="Nusbaum C."/>
            <person name="Birren B."/>
        </authorList>
    </citation>
    <scope>NUCLEOTIDE SEQUENCE [LARGE SCALE GENOMIC DNA]</scope>
    <source>
        <strain evidence="15 16">CBS 10435</strain>
    </source>
</reference>
<evidence type="ECO:0000313" key="15">
    <source>
        <dbReference type="EMBL" id="OCF55827.1"/>
    </source>
</evidence>
<dbReference type="NCBIfam" id="TIGR00057">
    <property type="entry name" value="L-threonylcarbamoyladenylate synthase"/>
    <property type="match status" value="1"/>
</dbReference>
<dbReference type="AlphaFoldDB" id="A0A1B9IK05"/>
<dbReference type="GO" id="GO:0061710">
    <property type="term" value="F:L-threonylcarbamoyladenylate synthase"/>
    <property type="evidence" value="ECO:0007669"/>
    <property type="project" value="UniProtKB-EC"/>
</dbReference>
<protein>
    <recommendedName>
        <fullName evidence="4">Threonylcarbamoyl-AMP synthase</fullName>
        <ecNumber evidence="3">2.7.7.87</ecNumber>
    </recommendedName>
    <alternativeName>
        <fullName evidence="11">L-threonylcarbamoyladenylate synthase</fullName>
    </alternativeName>
</protein>
<dbReference type="InterPro" id="IPR038385">
    <property type="entry name" value="Sua5/YwlC_C"/>
</dbReference>
<evidence type="ECO:0000256" key="5">
    <source>
        <dbReference type="ARBA" id="ARBA00022490"/>
    </source>
</evidence>
<dbReference type="PANTHER" id="PTHR17490">
    <property type="entry name" value="SUA5"/>
    <property type="match status" value="1"/>
</dbReference>
<keyword evidence="9" id="KW-0547">Nucleotide-binding</keyword>
<comment type="catalytic activity">
    <reaction evidence="12">
        <text>L-threonine + hydrogencarbonate + ATP = L-threonylcarbamoyladenylate + diphosphate + H2O</text>
        <dbReference type="Rhea" id="RHEA:36407"/>
        <dbReference type="ChEBI" id="CHEBI:15377"/>
        <dbReference type="ChEBI" id="CHEBI:17544"/>
        <dbReference type="ChEBI" id="CHEBI:30616"/>
        <dbReference type="ChEBI" id="CHEBI:33019"/>
        <dbReference type="ChEBI" id="CHEBI:57926"/>
        <dbReference type="ChEBI" id="CHEBI:73682"/>
        <dbReference type="EC" id="2.7.7.87"/>
    </reaction>
</comment>
<evidence type="ECO:0000256" key="4">
    <source>
        <dbReference type="ARBA" id="ARBA00015492"/>
    </source>
</evidence>
<dbReference type="InterPro" id="IPR017945">
    <property type="entry name" value="DHBP_synth_RibB-like_a/b_dom"/>
</dbReference>
<sequence length="492" mass="52736">MANTPILPCLDFPSIRITPSSSYSHQLDSPKFEIPPTILPHLETASRHLHNHQTVALPTETVYGLAASSLDPAAIQSVYRIKKRPADNPLIIHVSSLNMLRQVIPRDYQISELYMALITSFWPGPLSLLFPAINPPPSPAPQTNAIRMPSHPLALALIHKSNLPLSAPSANSSGRPSPTQAQHVYNDLNGSEGLGCILDGGDCGVGVESTVINGLGWRKGGGGTVDVLRPGGLGIERIKEVVEKVDGREGLTRILLHGKPWIADKSQERGEQSSTRIPKEEDGPKMNGNSESSVIEKVKSIALPPSTPGMKYRHYSPRVPVYLLKPNTIFPRPDNLPQHAESSAQAVLRQVSERTISSSSEKGKKRIGVLHFDNSPLYSQLSSSVVQVEDTHLIPESLGQDASSAAQRLFAGMLTLERIPPNQDEGDGKMGVDAIVIEGCSDEGLGLAVMERVAKAVGGGGVVGDVKDDEVGKRQGGAAEGNTFWVDVTGDI</sequence>
<dbReference type="FunFam" id="3.90.870.10:FF:000009">
    <property type="entry name" value="Threonylcarbamoyl-AMP synthase, putative"/>
    <property type="match status" value="1"/>
</dbReference>
<dbReference type="EC" id="2.7.7.87" evidence="3"/>
<dbReference type="EMBL" id="KI669465">
    <property type="protein sequence ID" value="OCF55827.1"/>
    <property type="molecule type" value="Genomic_DNA"/>
</dbReference>
<evidence type="ECO:0000256" key="9">
    <source>
        <dbReference type="ARBA" id="ARBA00022741"/>
    </source>
</evidence>
<evidence type="ECO:0000259" key="14">
    <source>
        <dbReference type="PROSITE" id="PS51163"/>
    </source>
</evidence>
<dbReference type="Pfam" id="PF03481">
    <property type="entry name" value="Sua5_C"/>
    <property type="match status" value="1"/>
</dbReference>
<feature type="region of interest" description="Disordered" evidence="13">
    <location>
        <begin position="263"/>
        <end position="292"/>
    </location>
</feature>
<evidence type="ECO:0000256" key="1">
    <source>
        <dbReference type="ARBA" id="ARBA00004496"/>
    </source>
</evidence>
<evidence type="ECO:0000256" key="6">
    <source>
        <dbReference type="ARBA" id="ARBA00022679"/>
    </source>
</evidence>
<feature type="domain" description="YrdC-like" evidence="14">
    <location>
        <begin position="39"/>
        <end position="233"/>
    </location>
</feature>
<evidence type="ECO:0000256" key="2">
    <source>
        <dbReference type="ARBA" id="ARBA00007663"/>
    </source>
</evidence>
<evidence type="ECO:0000256" key="3">
    <source>
        <dbReference type="ARBA" id="ARBA00012584"/>
    </source>
</evidence>
<name>A0A1B9IK05_9TREE</name>
<dbReference type="GO" id="GO:0005737">
    <property type="term" value="C:cytoplasm"/>
    <property type="evidence" value="ECO:0007669"/>
    <property type="project" value="UniProtKB-SubCell"/>
</dbReference>
<dbReference type="Pfam" id="PF01300">
    <property type="entry name" value="Sua5_yciO_yrdC"/>
    <property type="match status" value="1"/>
</dbReference>
<feature type="compositionally biased region" description="Basic and acidic residues" evidence="13">
    <location>
        <begin position="265"/>
        <end position="284"/>
    </location>
</feature>
<evidence type="ECO:0000256" key="12">
    <source>
        <dbReference type="ARBA" id="ARBA00048366"/>
    </source>
</evidence>
<comment type="subcellular location">
    <subcellularLocation>
        <location evidence="1">Cytoplasm</location>
    </subcellularLocation>
</comment>
<keyword evidence="6" id="KW-0808">Transferase</keyword>
<keyword evidence="8" id="KW-0548">Nucleotidyltransferase</keyword>
<dbReference type="InterPro" id="IPR050156">
    <property type="entry name" value="TC-AMP_synthase_SUA5"/>
</dbReference>
<proteinExistence type="inferred from homology"/>